<dbReference type="AlphaFoldDB" id="A0A0F8YK90"/>
<keyword evidence="1" id="KW-0812">Transmembrane</keyword>
<feature type="non-terminal residue" evidence="2">
    <location>
        <position position="1"/>
    </location>
</feature>
<sequence length="389" mass="44100">ELNLTQVGAGGEVSPPEVYLGSDTWDYLQNSLDTTSEFTDNGTWILDMNDPGDDYDDWIPGVGSEFDLPHIDENQFYWIRFECDNDYNTDIPFIDLIQLSNITMQGDINLALVGESGYEYCDYWEPYIDTSLDLLINQESENLDDTVETWLFENSVPRIIGLEEGLYKLLIIPYGWGYQGPLQIDFAIGNWWSYRHEQFYNITEDPNLYQYQINNYTANWYGPDNITTYSYGLTTSYNHTEASIMGGGPSYFVLDSYGDAYMWTQLVVSTNNVSSYNLYLMQDLPWIDNNGPNNEVEDIALGVTVNKTFEFGVHTDLFYLIFEVSASADLVTFRIDLNQYNTTALYSNEITATYTPPSNPSNGGGEGLIITVAIIIPSLVVGTVIVVYV</sequence>
<feature type="transmembrane region" description="Helical" evidence="1">
    <location>
        <begin position="367"/>
        <end position="388"/>
    </location>
</feature>
<reference evidence="2" key="1">
    <citation type="journal article" date="2015" name="Nature">
        <title>Complex archaea that bridge the gap between prokaryotes and eukaryotes.</title>
        <authorList>
            <person name="Spang A."/>
            <person name="Saw J.H."/>
            <person name="Jorgensen S.L."/>
            <person name="Zaremba-Niedzwiedzka K."/>
            <person name="Martijn J."/>
            <person name="Lind A.E."/>
            <person name="van Eijk R."/>
            <person name="Schleper C."/>
            <person name="Guy L."/>
            <person name="Ettema T.J."/>
        </authorList>
    </citation>
    <scope>NUCLEOTIDE SEQUENCE</scope>
</reference>
<accession>A0A0F8YK90</accession>
<keyword evidence="1" id="KW-1133">Transmembrane helix</keyword>
<protein>
    <submittedName>
        <fullName evidence="2">Uncharacterized protein</fullName>
    </submittedName>
</protein>
<gene>
    <name evidence="2" type="ORF">LCGC14_2886800</name>
</gene>
<proteinExistence type="predicted"/>
<evidence type="ECO:0000256" key="1">
    <source>
        <dbReference type="SAM" id="Phobius"/>
    </source>
</evidence>
<evidence type="ECO:0000313" key="2">
    <source>
        <dbReference type="EMBL" id="KKK74135.1"/>
    </source>
</evidence>
<feature type="non-terminal residue" evidence="2">
    <location>
        <position position="389"/>
    </location>
</feature>
<name>A0A0F8YK90_9ZZZZ</name>
<organism evidence="2">
    <name type="scientific">marine sediment metagenome</name>
    <dbReference type="NCBI Taxonomy" id="412755"/>
    <lineage>
        <taxon>unclassified sequences</taxon>
        <taxon>metagenomes</taxon>
        <taxon>ecological metagenomes</taxon>
    </lineage>
</organism>
<keyword evidence="1" id="KW-0472">Membrane</keyword>
<comment type="caution">
    <text evidence="2">The sequence shown here is derived from an EMBL/GenBank/DDBJ whole genome shotgun (WGS) entry which is preliminary data.</text>
</comment>
<dbReference type="EMBL" id="LAZR01056463">
    <property type="protein sequence ID" value="KKK74135.1"/>
    <property type="molecule type" value="Genomic_DNA"/>
</dbReference>